<feature type="transmembrane region" description="Helical" evidence="7">
    <location>
        <begin position="110"/>
        <end position="129"/>
    </location>
</feature>
<feature type="transmembrane region" description="Helical" evidence="7">
    <location>
        <begin position="37"/>
        <end position="62"/>
    </location>
</feature>
<evidence type="ECO:0000256" key="3">
    <source>
        <dbReference type="ARBA" id="ARBA00022989"/>
    </source>
</evidence>
<feature type="transmembrane region" description="Helical" evidence="7">
    <location>
        <begin position="195"/>
        <end position="213"/>
    </location>
</feature>
<dbReference type="InterPro" id="IPR005829">
    <property type="entry name" value="Sugar_transporter_CS"/>
</dbReference>
<evidence type="ECO:0000313" key="10">
    <source>
        <dbReference type="RefSeq" id="XP_003400517.2"/>
    </source>
</evidence>
<dbReference type="Pfam" id="PF00083">
    <property type="entry name" value="Sugar_tr"/>
    <property type="match status" value="2"/>
</dbReference>
<dbReference type="GO" id="GO:0022857">
    <property type="term" value="F:transmembrane transporter activity"/>
    <property type="evidence" value="ECO:0007669"/>
    <property type="project" value="InterPro"/>
</dbReference>
<keyword evidence="4 7" id="KW-0472">Membrane</keyword>
<dbReference type="PANTHER" id="PTHR48021">
    <property type="match status" value="1"/>
</dbReference>
<feature type="transmembrane region" description="Helical" evidence="7">
    <location>
        <begin position="447"/>
        <end position="469"/>
    </location>
</feature>
<feature type="transmembrane region" description="Helical" evidence="7">
    <location>
        <begin position="546"/>
        <end position="570"/>
    </location>
</feature>
<dbReference type="InterPro" id="IPR003663">
    <property type="entry name" value="Sugar/inositol_transpt"/>
</dbReference>
<evidence type="ECO:0000256" key="2">
    <source>
        <dbReference type="ARBA" id="ARBA00022692"/>
    </source>
</evidence>
<evidence type="ECO:0000259" key="8">
    <source>
        <dbReference type="PROSITE" id="PS50850"/>
    </source>
</evidence>
<feature type="transmembrane region" description="Helical" evidence="7">
    <location>
        <begin position="168"/>
        <end position="189"/>
    </location>
</feature>
<name>A0A9B0F5K9_BOMTE</name>
<feature type="region of interest" description="Disordered" evidence="6">
    <location>
        <begin position="286"/>
        <end position="307"/>
    </location>
</feature>
<feature type="transmembrane region" description="Helical" evidence="7">
    <location>
        <begin position="517"/>
        <end position="539"/>
    </location>
</feature>
<dbReference type="InterPro" id="IPR050549">
    <property type="entry name" value="MFS_Trehalose_Transporter"/>
</dbReference>
<evidence type="ECO:0000256" key="7">
    <source>
        <dbReference type="SAM" id="Phobius"/>
    </source>
</evidence>
<dbReference type="PANTHER" id="PTHR48021:SF46">
    <property type="entry name" value="MAJOR FACILITATOR SUPERFAMILY (MFS) PROFILE DOMAIN-CONTAINING PROTEIN"/>
    <property type="match status" value="1"/>
</dbReference>
<dbReference type="PROSITE" id="PS00217">
    <property type="entry name" value="SUGAR_TRANSPORT_2"/>
    <property type="match status" value="1"/>
</dbReference>
<keyword evidence="2 7" id="KW-0812">Transmembrane</keyword>
<feature type="compositionally biased region" description="Basic and acidic residues" evidence="6">
    <location>
        <begin position="353"/>
        <end position="363"/>
    </location>
</feature>
<feature type="region of interest" description="Disordered" evidence="6">
    <location>
        <begin position="342"/>
        <end position="363"/>
    </location>
</feature>
<dbReference type="Gene3D" id="1.20.1250.20">
    <property type="entry name" value="MFS general substrate transporter like domains"/>
    <property type="match status" value="2"/>
</dbReference>
<proteinExistence type="predicted"/>
<dbReference type="PRINTS" id="PR00171">
    <property type="entry name" value="SUGRTRNSPORT"/>
</dbReference>
<dbReference type="AlphaFoldDB" id="A0A9B0F5K9"/>
<feature type="transmembrane region" description="Helical" evidence="7">
    <location>
        <begin position="135"/>
        <end position="156"/>
    </location>
</feature>
<dbReference type="RefSeq" id="XP_003400517.2">
    <property type="nucleotide sequence ID" value="XM_003400469.4"/>
</dbReference>
<evidence type="ECO:0000256" key="6">
    <source>
        <dbReference type="SAM" id="MobiDB-lite"/>
    </source>
</evidence>
<comment type="subcellular location">
    <subcellularLocation>
        <location evidence="1">Membrane</location>
        <topology evidence="1">Multi-pass membrane protein</topology>
    </subcellularLocation>
</comment>
<keyword evidence="3 7" id="KW-1133">Transmembrane helix</keyword>
<feature type="domain" description="Major facilitator superfamily (MFS) profile" evidence="8">
    <location>
        <begin position="32"/>
        <end position="601"/>
    </location>
</feature>
<dbReference type="InterPro" id="IPR036259">
    <property type="entry name" value="MFS_trans_sf"/>
</dbReference>
<dbReference type="PROSITE" id="PS50850">
    <property type="entry name" value="MFS"/>
    <property type="match status" value="1"/>
</dbReference>
<dbReference type="OrthoDB" id="4142200at2759"/>
<dbReference type="InterPro" id="IPR020846">
    <property type="entry name" value="MFS_dom"/>
</dbReference>
<sequence length="631" mass="70399">MRRTFRRRLSEGGGLYPVDLSPQRKARRLFKLRMRQWLASIFVMLTMVIVGSVNGWTTISLFYLISGIGGVPLTLTLDESSWIVSLTVLGSMIGSLVGAQVAAHSSRKSCLVLCNAMFTLGWFIIYVTTSVPMLYLARVILGIGVGIAYTINPMYVPEVADINIRGTLSILSVVNVSIGSLLTCTLGLWLMYESLLEVLVIISFISFLSVAYFPENPYFSVATWKSIEYYESFVNIYEVKMQLRRLRAQTRYELQPPSINELNQSSISDIYGPSISEIYPEPTSEVLHSQSSNDLPSQSSSDSHSQSISTLYSEDMCEVHPQPTGELLLQHSRNSLELTLQPSKELDSQSTSELHRPSTSEIHRLSTSDLRTQSNLDSHAWTDIDKIHRALTKYNWTTKLRAILQRSNRKALFIMLGLIMAQRFSGNFIIMQYLLVLFGKTTIDIGASSVTILVLAVGHISGTISTLTVKSLGRKTLLILSTLGSCFTLVILATNLLIVQDKSDVSIVAPLPVIDLIMYQVMFQIGLGTLPNVLLCELFPTELKDFIGTIIVIFDGIIGFTVSKLYQVIINNVGPYAIYFIFATSCFLAFMMVLIWIPETKGKTYKQIEALLVGENLNSLNEEVRTNEMDS</sequence>
<feature type="transmembrane region" description="Helical" evidence="7">
    <location>
        <begin position="476"/>
        <end position="497"/>
    </location>
</feature>
<organism evidence="9 10">
    <name type="scientific">Bombus terrestris</name>
    <name type="common">Buff-tailed bumblebee</name>
    <name type="synonym">Apis terrestris</name>
    <dbReference type="NCBI Taxonomy" id="30195"/>
    <lineage>
        <taxon>Eukaryota</taxon>
        <taxon>Metazoa</taxon>
        <taxon>Ecdysozoa</taxon>
        <taxon>Arthropoda</taxon>
        <taxon>Hexapoda</taxon>
        <taxon>Insecta</taxon>
        <taxon>Pterygota</taxon>
        <taxon>Neoptera</taxon>
        <taxon>Endopterygota</taxon>
        <taxon>Hymenoptera</taxon>
        <taxon>Apocrita</taxon>
        <taxon>Aculeata</taxon>
        <taxon>Apoidea</taxon>
        <taxon>Anthophila</taxon>
        <taxon>Apidae</taxon>
        <taxon>Bombus</taxon>
        <taxon>Bombus</taxon>
    </lineage>
</organism>
<dbReference type="SUPFAM" id="SSF103473">
    <property type="entry name" value="MFS general substrate transporter"/>
    <property type="match status" value="1"/>
</dbReference>
<feature type="transmembrane region" description="Helical" evidence="7">
    <location>
        <begin position="82"/>
        <end position="103"/>
    </location>
</feature>
<keyword evidence="5" id="KW-0325">Glycoprotein</keyword>
<reference evidence="10" key="1">
    <citation type="submission" date="2025-08" db="UniProtKB">
        <authorList>
            <consortium name="RefSeq"/>
        </authorList>
    </citation>
    <scope>IDENTIFICATION</scope>
</reference>
<gene>
    <name evidence="10" type="primary">LOC100644497</name>
</gene>
<dbReference type="GeneID" id="100644497"/>
<feature type="compositionally biased region" description="Low complexity" evidence="6">
    <location>
        <begin position="289"/>
        <end position="307"/>
    </location>
</feature>
<dbReference type="InterPro" id="IPR005828">
    <property type="entry name" value="MFS_sugar_transport-like"/>
</dbReference>
<dbReference type="KEGG" id="bter:100644497"/>
<feature type="transmembrane region" description="Helical" evidence="7">
    <location>
        <begin position="411"/>
        <end position="435"/>
    </location>
</feature>
<dbReference type="GO" id="GO:0016020">
    <property type="term" value="C:membrane"/>
    <property type="evidence" value="ECO:0007669"/>
    <property type="project" value="UniProtKB-SubCell"/>
</dbReference>
<evidence type="ECO:0000256" key="4">
    <source>
        <dbReference type="ARBA" id="ARBA00023136"/>
    </source>
</evidence>
<evidence type="ECO:0000256" key="5">
    <source>
        <dbReference type="ARBA" id="ARBA00023180"/>
    </source>
</evidence>
<feature type="compositionally biased region" description="Polar residues" evidence="6">
    <location>
        <begin position="342"/>
        <end position="352"/>
    </location>
</feature>
<feature type="transmembrane region" description="Helical" evidence="7">
    <location>
        <begin position="576"/>
        <end position="597"/>
    </location>
</feature>
<evidence type="ECO:0000256" key="1">
    <source>
        <dbReference type="ARBA" id="ARBA00004141"/>
    </source>
</evidence>
<dbReference type="Proteomes" id="UP000835206">
    <property type="component" value="Chromosome 14"/>
</dbReference>
<protein>
    <submittedName>
        <fullName evidence="10">Uncharacterized protein LOC100644497 isoform X1</fullName>
    </submittedName>
</protein>
<accession>A0A9B0F5K9</accession>
<evidence type="ECO:0000313" key="9">
    <source>
        <dbReference type="Proteomes" id="UP000835206"/>
    </source>
</evidence>
<keyword evidence="9" id="KW-1185">Reference proteome</keyword>